<sequence>MNCIPTSPSIGVKLLSRFYCFRQQFLIRTSFSL</sequence>
<organism evidence="1 2">
    <name type="scientific">Trichinella spiralis</name>
    <name type="common">Trichina worm</name>
    <dbReference type="NCBI Taxonomy" id="6334"/>
    <lineage>
        <taxon>Eukaryota</taxon>
        <taxon>Metazoa</taxon>
        <taxon>Ecdysozoa</taxon>
        <taxon>Nematoda</taxon>
        <taxon>Enoplea</taxon>
        <taxon>Dorylaimia</taxon>
        <taxon>Trichinellida</taxon>
        <taxon>Trichinellidae</taxon>
        <taxon>Trichinella</taxon>
    </lineage>
</organism>
<dbReference type="Proteomes" id="UP000054776">
    <property type="component" value="Unassembled WGS sequence"/>
</dbReference>
<dbReference type="InParanoid" id="A0A0V0YQI0"/>
<reference evidence="1 2" key="1">
    <citation type="submission" date="2015-01" db="EMBL/GenBank/DDBJ databases">
        <title>Evolution of Trichinella species and genotypes.</title>
        <authorList>
            <person name="Korhonen P.K."/>
            <person name="Edoardo P."/>
            <person name="Giuseppe L.R."/>
            <person name="Gasser R.B."/>
        </authorList>
    </citation>
    <scope>NUCLEOTIDE SEQUENCE [LARGE SCALE GENOMIC DNA]</scope>
    <source>
        <strain evidence="1">ISS3</strain>
    </source>
</reference>
<evidence type="ECO:0000313" key="2">
    <source>
        <dbReference type="Proteomes" id="UP000054776"/>
    </source>
</evidence>
<proteinExistence type="predicted"/>
<keyword evidence="2" id="KW-1185">Reference proteome</keyword>
<protein>
    <submittedName>
        <fullName evidence="1">Uncharacterized protein</fullName>
    </submittedName>
</protein>
<gene>
    <name evidence="1" type="ORF">T01_8174</name>
</gene>
<comment type="caution">
    <text evidence="1">The sequence shown here is derived from an EMBL/GenBank/DDBJ whole genome shotgun (WGS) entry which is preliminary data.</text>
</comment>
<accession>A0A0V0YQI0</accession>
<dbReference type="AlphaFoldDB" id="A0A0V0YQI0"/>
<name>A0A0V0YQI0_TRISP</name>
<evidence type="ECO:0000313" key="1">
    <source>
        <dbReference type="EMBL" id="KRY02514.1"/>
    </source>
</evidence>
<dbReference type="EMBL" id="JYDH01006120">
    <property type="protein sequence ID" value="KRY02514.1"/>
    <property type="molecule type" value="Genomic_DNA"/>
</dbReference>